<keyword evidence="2" id="KW-1185">Reference proteome</keyword>
<evidence type="ECO:0000313" key="2">
    <source>
        <dbReference type="Proteomes" id="UP001336250"/>
    </source>
</evidence>
<name>A0AAW9PZ91_9BURK</name>
<accession>A0AAW9PZ91</accession>
<comment type="caution">
    <text evidence="1">The sequence shown here is derived from an EMBL/GenBank/DDBJ whole genome shotgun (WGS) entry which is preliminary data.</text>
</comment>
<reference evidence="1 2" key="1">
    <citation type="submission" date="2024-02" db="EMBL/GenBank/DDBJ databases">
        <title>Genome sequence of Aquincola sp. MAHUQ-54.</title>
        <authorList>
            <person name="Huq M.A."/>
        </authorList>
    </citation>
    <scope>NUCLEOTIDE SEQUENCE [LARGE SCALE GENOMIC DNA]</scope>
    <source>
        <strain evidence="1 2">MAHUQ-54</strain>
    </source>
</reference>
<organism evidence="1 2">
    <name type="scientific">Aquincola agrisoli</name>
    <dbReference type="NCBI Taxonomy" id="3119538"/>
    <lineage>
        <taxon>Bacteria</taxon>
        <taxon>Pseudomonadati</taxon>
        <taxon>Pseudomonadota</taxon>
        <taxon>Betaproteobacteria</taxon>
        <taxon>Burkholderiales</taxon>
        <taxon>Sphaerotilaceae</taxon>
        <taxon>Aquincola</taxon>
    </lineage>
</organism>
<sequence length="81" mass="8284">MKPDPIAPLSLCTNCDGLVRNVGGPAHGALQLGGATKLPGGLSAGVVFRYRCSRCGSAWLRAADSQSGLARWMADSGALRA</sequence>
<dbReference type="Proteomes" id="UP001336250">
    <property type="component" value="Unassembled WGS sequence"/>
</dbReference>
<proteinExistence type="predicted"/>
<gene>
    <name evidence="1" type="ORF">V4F39_04230</name>
</gene>
<dbReference type="EMBL" id="JAZIBG010000012">
    <property type="protein sequence ID" value="MEF7613108.1"/>
    <property type="molecule type" value="Genomic_DNA"/>
</dbReference>
<evidence type="ECO:0000313" key="1">
    <source>
        <dbReference type="EMBL" id="MEF7613108.1"/>
    </source>
</evidence>
<dbReference type="AlphaFoldDB" id="A0AAW9PZ91"/>
<protein>
    <submittedName>
        <fullName evidence="1">Uncharacterized protein</fullName>
    </submittedName>
</protein>